<dbReference type="Pfam" id="PF13456">
    <property type="entry name" value="RVT_3"/>
    <property type="match status" value="1"/>
</dbReference>
<dbReference type="EMBL" id="JBBPBM010000079">
    <property type="protein sequence ID" value="KAK8511134.1"/>
    <property type="molecule type" value="Genomic_DNA"/>
</dbReference>
<evidence type="ECO:0000313" key="2">
    <source>
        <dbReference type="Proteomes" id="UP001472677"/>
    </source>
</evidence>
<reference evidence="1 2" key="1">
    <citation type="journal article" date="2024" name="G3 (Bethesda)">
        <title>Genome assembly of Hibiscus sabdariffa L. provides insights into metabolisms of medicinal natural products.</title>
        <authorList>
            <person name="Kim T."/>
        </authorList>
    </citation>
    <scope>NUCLEOTIDE SEQUENCE [LARGE SCALE GENOMIC DNA]</scope>
    <source>
        <strain evidence="1">TK-2024</strain>
        <tissue evidence="1">Old leaves</tissue>
    </source>
</reference>
<gene>
    <name evidence="1" type="ORF">V6N12_033415</name>
</gene>
<protein>
    <submittedName>
        <fullName evidence="1">Uncharacterized protein</fullName>
    </submittedName>
</protein>
<sequence length="101" mass="11394">MHQFNWCGSIKTNTDGARNTSSEMFTCGRVGVLDLQRPLGFCSILEAEFWVIYQGLATAWSMTFPQVVVETDVMEAYEASVHDNPQRIDSSIPPYIIDIMN</sequence>
<proteinExistence type="predicted"/>
<organism evidence="1 2">
    <name type="scientific">Hibiscus sabdariffa</name>
    <name type="common">roselle</name>
    <dbReference type="NCBI Taxonomy" id="183260"/>
    <lineage>
        <taxon>Eukaryota</taxon>
        <taxon>Viridiplantae</taxon>
        <taxon>Streptophyta</taxon>
        <taxon>Embryophyta</taxon>
        <taxon>Tracheophyta</taxon>
        <taxon>Spermatophyta</taxon>
        <taxon>Magnoliopsida</taxon>
        <taxon>eudicotyledons</taxon>
        <taxon>Gunneridae</taxon>
        <taxon>Pentapetalae</taxon>
        <taxon>rosids</taxon>
        <taxon>malvids</taxon>
        <taxon>Malvales</taxon>
        <taxon>Malvaceae</taxon>
        <taxon>Malvoideae</taxon>
        <taxon>Hibiscus</taxon>
    </lineage>
</organism>
<dbReference type="Proteomes" id="UP001472677">
    <property type="component" value="Unassembled WGS sequence"/>
</dbReference>
<keyword evidence="2" id="KW-1185">Reference proteome</keyword>
<accession>A0ABR2BW11</accession>
<name>A0ABR2BW11_9ROSI</name>
<comment type="caution">
    <text evidence="1">The sequence shown here is derived from an EMBL/GenBank/DDBJ whole genome shotgun (WGS) entry which is preliminary data.</text>
</comment>
<evidence type="ECO:0000313" key="1">
    <source>
        <dbReference type="EMBL" id="KAK8511134.1"/>
    </source>
</evidence>
<dbReference type="InterPro" id="IPR002156">
    <property type="entry name" value="RNaseH_domain"/>
</dbReference>